<proteinExistence type="predicted"/>
<comment type="caution">
    <text evidence="1">The sequence shown here is derived from an EMBL/GenBank/DDBJ whole genome shotgun (WGS) entry which is preliminary data.</text>
</comment>
<reference evidence="1" key="1">
    <citation type="journal article" date="2015" name="Nature">
        <title>Complex archaea that bridge the gap between prokaryotes and eukaryotes.</title>
        <authorList>
            <person name="Spang A."/>
            <person name="Saw J.H."/>
            <person name="Jorgensen S.L."/>
            <person name="Zaremba-Niedzwiedzka K."/>
            <person name="Martijn J."/>
            <person name="Lind A.E."/>
            <person name="van Eijk R."/>
            <person name="Schleper C."/>
            <person name="Guy L."/>
            <person name="Ettema T.J."/>
        </authorList>
    </citation>
    <scope>NUCLEOTIDE SEQUENCE</scope>
</reference>
<evidence type="ECO:0008006" key="2">
    <source>
        <dbReference type="Google" id="ProtNLM"/>
    </source>
</evidence>
<gene>
    <name evidence="1" type="ORF">LCGC14_2738180</name>
</gene>
<feature type="non-terminal residue" evidence="1">
    <location>
        <position position="1"/>
    </location>
</feature>
<feature type="non-terminal residue" evidence="1">
    <location>
        <position position="425"/>
    </location>
</feature>
<accession>A0A0F8Z5B1</accession>
<evidence type="ECO:0000313" key="1">
    <source>
        <dbReference type="EMBL" id="KKK88933.1"/>
    </source>
</evidence>
<dbReference type="InterPro" id="IPR035901">
    <property type="entry name" value="GIY-YIG_endonuc_sf"/>
</dbReference>
<organism evidence="1">
    <name type="scientific">marine sediment metagenome</name>
    <dbReference type="NCBI Taxonomy" id="412755"/>
    <lineage>
        <taxon>unclassified sequences</taxon>
        <taxon>metagenomes</taxon>
        <taxon>ecological metagenomes</taxon>
    </lineage>
</organism>
<dbReference type="Gene3D" id="3.40.1440.10">
    <property type="entry name" value="GIY-YIG endonuclease"/>
    <property type="match status" value="1"/>
</dbReference>
<protein>
    <recommendedName>
        <fullName evidence="2">GIY-YIG domain-containing protein</fullName>
    </recommendedName>
</protein>
<dbReference type="AlphaFoldDB" id="A0A0F8Z5B1"/>
<name>A0A0F8Z5B1_9ZZZZ</name>
<sequence length="425" mass="48670">IQTSATNPLTIAAMQVAGADNRGILTKEYIEESISTATKEGTEVNIVGKIQDSLNEDYFETKVGNVPVSTRIDTPLSINQQMDLYNSPGTQHYGIIYQIRNKFTNKIRIGRYKGSLVDRWSKYKRESRRGEKDHISNSIRKYERLGYDMDTSINNNDVYDFDILAVVPHGPNAEKLYYELEEYFVAHLTRQSNLLGYNILKGGKDEILSGPAHPGWIDISAEDLDQALWWSIEIPLSKAPVGKYLARYFGVGRKKIASMIGLYYKKIENGIEVPMTYKEVREQKIAIAMEKYWKLGYHGKEFAKFFGMDRLADISRKTTFNKWSHKFFDKRARDARNEFLDDAIIHLVKMGLTQNQIDESLPGIGLATIKSRLVKFGGIRGLRSDLYKSILQNLLGAQVDDVEIGDILFIPYEDVNRYTERLWGM</sequence>
<dbReference type="EMBL" id="LAZR01049740">
    <property type="protein sequence ID" value="KKK88933.1"/>
    <property type="molecule type" value="Genomic_DNA"/>
</dbReference>